<dbReference type="RefSeq" id="WP_183551441.1">
    <property type="nucleotide sequence ID" value="NZ_JACHBX010000001.1"/>
</dbReference>
<gene>
    <name evidence="1" type="ORF">HD842_000879</name>
</gene>
<evidence type="ECO:0000313" key="1">
    <source>
        <dbReference type="EMBL" id="MBB6132768.1"/>
    </source>
</evidence>
<comment type="caution">
    <text evidence="1">The sequence shown here is derived from an EMBL/GenBank/DDBJ whole genome shotgun (WGS) entry which is preliminary data.</text>
</comment>
<evidence type="ECO:0000313" key="2">
    <source>
        <dbReference type="Proteomes" id="UP000540787"/>
    </source>
</evidence>
<name>A0A7W9WXS0_9BURK</name>
<proteinExistence type="predicted"/>
<protein>
    <submittedName>
        <fullName evidence="1">Uncharacterized protein</fullName>
    </submittedName>
</protein>
<sequence length="136" mass="15059">MTRAGMVLIERLLALRRRKNQEEVAGRAAEVIAHVLFDVGADRFLNGSMLLDRQFRLRFYAVLPPASDDMLAAIALCDLPEAQHMRSCMADVAFDAEVVACHTQGLADGLMRELLACSGELRALPERRIGGVFAFR</sequence>
<organism evidence="1 2">
    <name type="scientific">Massilia aurea</name>
    <dbReference type="NCBI Taxonomy" id="373040"/>
    <lineage>
        <taxon>Bacteria</taxon>
        <taxon>Pseudomonadati</taxon>
        <taxon>Pseudomonadota</taxon>
        <taxon>Betaproteobacteria</taxon>
        <taxon>Burkholderiales</taxon>
        <taxon>Oxalobacteraceae</taxon>
        <taxon>Telluria group</taxon>
        <taxon>Massilia</taxon>
    </lineage>
</organism>
<dbReference type="Proteomes" id="UP000540787">
    <property type="component" value="Unassembled WGS sequence"/>
</dbReference>
<reference evidence="1 2" key="1">
    <citation type="submission" date="2020-08" db="EMBL/GenBank/DDBJ databases">
        <title>The Agave Microbiome: Exploring the role of microbial communities in plant adaptations to desert environments.</title>
        <authorList>
            <person name="Partida-Martinez L.P."/>
        </authorList>
    </citation>
    <scope>NUCLEOTIDE SEQUENCE [LARGE SCALE GENOMIC DNA]</scope>
    <source>
        <strain evidence="1 2">AT3.2</strain>
    </source>
</reference>
<dbReference type="AlphaFoldDB" id="A0A7W9WXS0"/>
<keyword evidence="2" id="KW-1185">Reference proteome</keyword>
<accession>A0A7W9WXS0</accession>
<dbReference type="EMBL" id="JACHBX010000001">
    <property type="protein sequence ID" value="MBB6132768.1"/>
    <property type="molecule type" value="Genomic_DNA"/>
</dbReference>